<dbReference type="AlphaFoldDB" id="A0A8X8W2E3"/>
<comment type="subcellular location">
    <subcellularLocation>
        <location evidence="2">Mitochondrion</location>
    </subcellularLocation>
</comment>
<keyword evidence="10" id="KW-0496">Mitochondrion</keyword>
<accession>A0A8X8W2E3</accession>
<dbReference type="InterPro" id="IPR049704">
    <property type="entry name" value="Aminotrans_3_PPA_site"/>
</dbReference>
<organism evidence="12">
    <name type="scientific">Salvia splendens</name>
    <name type="common">Scarlet sage</name>
    <dbReference type="NCBI Taxonomy" id="180675"/>
    <lineage>
        <taxon>Eukaryota</taxon>
        <taxon>Viridiplantae</taxon>
        <taxon>Streptophyta</taxon>
        <taxon>Embryophyta</taxon>
        <taxon>Tracheophyta</taxon>
        <taxon>Spermatophyta</taxon>
        <taxon>Magnoliopsida</taxon>
        <taxon>eudicotyledons</taxon>
        <taxon>Gunneridae</taxon>
        <taxon>Pentapetalae</taxon>
        <taxon>asterids</taxon>
        <taxon>lamiids</taxon>
        <taxon>Lamiales</taxon>
        <taxon>Lamiaceae</taxon>
        <taxon>Nepetoideae</taxon>
        <taxon>Mentheae</taxon>
        <taxon>Salviinae</taxon>
        <taxon>Salvia</taxon>
        <taxon>Salvia subgen. Calosphace</taxon>
        <taxon>core Calosphace</taxon>
    </lineage>
</organism>
<reference evidence="12" key="2">
    <citation type="submission" date="2020-08" db="EMBL/GenBank/DDBJ databases">
        <title>Plant Genome Project.</title>
        <authorList>
            <person name="Zhang R.-G."/>
        </authorList>
    </citation>
    <scope>NUCLEOTIDE SEQUENCE</scope>
    <source>
        <strain evidence="12">Huo1</strain>
        <tissue evidence="12">Leaf</tissue>
    </source>
</reference>
<name>A0A8X8W2E3_SALSN</name>
<evidence type="ECO:0000313" key="13">
    <source>
        <dbReference type="Proteomes" id="UP000298416"/>
    </source>
</evidence>
<comment type="caution">
    <text evidence="12">The sequence shown here is derived from an EMBL/GenBank/DDBJ whole genome shotgun (WGS) entry which is preliminary data.</text>
</comment>
<dbReference type="EC" id="2.6.1.44" evidence="5"/>
<evidence type="ECO:0000256" key="4">
    <source>
        <dbReference type="ARBA" id="ARBA00011881"/>
    </source>
</evidence>
<reference evidence="12" key="1">
    <citation type="submission" date="2018-01" db="EMBL/GenBank/DDBJ databases">
        <authorList>
            <person name="Mao J.F."/>
        </authorList>
    </citation>
    <scope>NUCLEOTIDE SEQUENCE</scope>
    <source>
        <strain evidence="12">Huo1</strain>
        <tissue evidence="12">Leaf</tissue>
    </source>
</reference>
<dbReference type="InterPro" id="IPR015421">
    <property type="entry name" value="PyrdxlP-dep_Trfase_major"/>
</dbReference>
<dbReference type="SUPFAM" id="SSF53383">
    <property type="entry name" value="PLP-dependent transferases"/>
    <property type="match status" value="1"/>
</dbReference>
<evidence type="ECO:0000256" key="7">
    <source>
        <dbReference type="ARBA" id="ARBA00022679"/>
    </source>
</evidence>
<keyword evidence="9" id="KW-0809">Transit peptide</keyword>
<dbReference type="EMBL" id="PNBA02000021">
    <property type="protein sequence ID" value="KAG6386718.1"/>
    <property type="molecule type" value="Genomic_DNA"/>
</dbReference>
<dbReference type="PROSITE" id="PS00600">
    <property type="entry name" value="AA_TRANSFER_CLASS_3"/>
    <property type="match status" value="1"/>
</dbReference>
<dbReference type="GO" id="GO:0005739">
    <property type="term" value="C:mitochondrion"/>
    <property type="evidence" value="ECO:0007669"/>
    <property type="project" value="UniProtKB-SubCell"/>
</dbReference>
<keyword evidence="7" id="KW-0808">Transferase</keyword>
<evidence type="ECO:0000256" key="8">
    <source>
        <dbReference type="ARBA" id="ARBA00022898"/>
    </source>
</evidence>
<evidence type="ECO:0000256" key="1">
    <source>
        <dbReference type="ARBA" id="ARBA00001933"/>
    </source>
</evidence>
<dbReference type="PANTHER" id="PTHR45688:SF3">
    <property type="entry name" value="ALANINE--GLYOXYLATE AMINOTRANSFERASE 2, MITOCHONDRIAL"/>
    <property type="match status" value="1"/>
</dbReference>
<evidence type="ECO:0000313" key="12">
    <source>
        <dbReference type="EMBL" id="KAG6386718.1"/>
    </source>
</evidence>
<dbReference type="GO" id="GO:0030170">
    <property type="term" value="F:pyridoxal phosphate binding"/>
    <property type="evidence" value="ECO:0007669"/>
    <property type="project" value="InterPro"/>
</dbReference>
<keyword evidence="13" id="KW-1185">Reference proteome</keyword>
<evidence type="ECO:0000256" key="10">
    <source>
        <dbReference type="ARBA" id="ARBA00023128"/>
    </source>
</evidence>
<evidence type="ECO:0000256" key="6">
    <source>
        <dbReference type="ARBA" id="ARBA00022576"/>
    </source>
</evidence>
<dbReference type="GO" id="GO:0019481">
    <property type="term" value="P:L-alanine catabolic process, by transamination"/>
    <property type="evidence" value="ECO:0007669"/>
    <property type="project" value="TreeGrafter"/>
</dbReference>
<evidence type="ECO:0000256" key="3">
    <source>
        <dbReference type="ARBA" id="ARBA00008954"/>
    </source>
</evidence>
<comment type="cofactor">
    <cofactor evidence="1">
        <name>pyridoxal 5'-phosphate</name>
        <dbReference type="ChEBI" id="CHEBI:597326"/>
    </cofactor>
</comment>
<comment type="similarity">
    <text evidence="3 11">Belongs to the class-III pyridoxal-phosphate-dependent aminotransferase family.</text>
</comment>
<evidence type="ECO:0000256" key="5">
    <source>
        <dbReference type="ARBA" id="ARBA00013049"/>
    </source>
</evidence>
<keyword evidence="8 11" id="KW-0663">Pyridoxal phosphate</keyword>
<dbReference type="Gene3D" id="3.40.640.10">
    <property type="entry name" value="Type I PLP-dependent aspartate aminotransferase-like (Major domain)"/>
    <property type="match status" value="1"/>
</dbReference>
<dbReference type="Gene3D" id="3.90.1150.10">
    <property type="entry name" value="Aspartate Aminotransferase, domain 1"/>
    <property type="match status" value="2"/>
</dbReference>
<comment type="subunit">
    <text evidence="4">Homotetramer.</text>
</comment>
<dbReference type="CDD" id="cd00610">
    <property type="entry name" value="OAT_like"/>
    <property type="match status" value="1"/>
</dbReference>
<evidence type="ECO:0000256" key="2">
    <source>
        <dbReference type="ARBA" id="ARBA00004173"/>
    </source>
</evidence>
<sequence>MGIERKLLIGARRCLSTSNVGLQRAAAPPSLPPFDYDPKPYDGPRADEVFEKRKRFLGPSPFPLLPEALLLLFLGLGQLNIVEGKMQYLFDENGRRYLDAFAGIVTVSCGHCHPDILNAIVVYFVNSGTEANELAMLMARLYSGNLGMIAMRNAYHGGSSNTIGLTALNTWKYPIPQECLALMASAYADEVQDHIDHGTSGKVAGFIAETIQGVGGAVELAPGYLKSVYDIVRKAGGVCIADEVQTGFGRTGSHYWGFVTQGVVPDIVTMAKGIGNGLPLGAVVTTPEIASVLSQKIQFNTFGGNPVCSAGGLAVLQVLEKEKRQQHCAEVGSHMLGLLRQLQQKHDIIGDVRGSGLMVGIELVTDREKKTPTKSETVVLFESLRELGILVGKGGLHGNVFRIKPPMCFGKDDADFLVDGLDYAMSKL</sequence>
<evidence type="ECO:0000256" key="9">
    <source>
        <dbReference type="ARBA" id="ARBA00022946"/>
    </source>
</evidence>
<dbReference type="InterPro" id="IPR005814">
    <property type="entry name" value="Aminotrans_3"/>
</dbReference>
<proteinExistence type="inferred from homology"/>
<dbReference type="PANTHER" id="PTHR45688">
    <property type="match status" value="1"/>
</dbReference>
<dbReference type="GO" id="GO:0008453">
    <property type="term" value="F:alanine-glyoxylate transaminase activity"/>
    <property type="evidence" value="ECO:0007669"/>
    <property type="project" value="UniProtKB-EC"/>
</dbReference>
<dbReference type="Proteomes" id="UP000298416">
    <property type="component" value="Unassembled WGS sequence"/>
</dbReference>
<protein>
    <recommendedName>
        <fullName evidence="5">alanine--glyoxylate transaminase</fullName>
        <ecNumber evidence="5">2.6.1.44</ecNumber>
    </recommendedName>
</protein>
<dbReference type="Pfam" id="PF00202">
    <property type="entry name" value="Aminotran_3"/>
    <property type="match status" value="2"/>
</dbReference>
<keyword evidence="6" id="KW-0032">Aminotransferase</keyword>
<evidence type="ECO:0000256" key="11">
    <source>
        <dbReference type="RuleBase" id="RU003560"/>
    </source>
</evidence>
<dbReference type="GO" id="GO:0009436">
    <property type="term" value="P:glyoxylate catabolic process"/>
    <property type="evidence" value="ECO:0007669"/>
    <property type="project" value="TreeGrafter"/>
</dbReference>
<gene>
    <name evidence="12" type="ORF">SASPL_151891</name>
</gene>
<dbReference type="InterPro" id="IPR015422">
    <property type="entry name" value="PyrdxlP-dep_Trfase_small"/>
</dbReference>
<dbReference type="InterPro" id="IPR015424">
    <property type="entry name" value="PyrdxlP-dep_Trfase"/>
</dbReference>